<evidence type="ECO:0000256" key="5">
    <source>
        <dbReference type="SAM" id="MobiDB-lite"/>
    </source>
</evidence>
<feature type="transmembrane region" description="Helical" evidence="6">
    <location>
        <begin position="851"/>
        <end position="869"/>
    </location>
</feature>
<keyword evidence="4 6" id="KW-0472">Membrane</keyword>
<evidence type="ECO:0000256" key="3">
    <source>
        <dbReference type="ARBA" id="ARBA00022989"/>
    </source>
</evidence>
<keyword evidence="3 6" id="KW-1133">Transmembrane helix</keyword>
<dbReference type="SUPFAM" id="SSF81321">
    <property type="entry name" value="Family A G protein-coupled receptor-like"/>
    <property type="match status" value="1"/>
</dbReference>
<dbReference type="GO" id="GO:0016020">
    <property type="term" value="C:membrane"/>
    <property type="evidence" value="ECO:0007669"/>
    <property type="project" value="UniProtKB-SubCell"/>
</dbReference>
<name>A0A423U283_PENVA</name>
<feature type="transmembrane region" description="Helical" evidence="6">
    <location>
        <begin position="599"/>
        <end position="621"/>
    </location>
</feature>
<evidence type="ECO:0000259" key="7">
    <source>
        <dbReference type="PROSITE" id="PS50261"/>
    </source>
</evidence>
<dbReference type="GO" id="GO:0007166">
    <property type="term" value="P:cell surface receptor signaling pathway"/>
    <property type="evidence" value="ECO:0007669"/>
    <property type="project" value="InterPro"/>
</dbReference>
<feature type="compositionally biased region" description="Basic and acidic residues" evidence="5">
    <location>
        <begin position="1251"/>
        <end position="1262"/>
    </location>
</feature>
<feature type="region of interest" description="Disordered" evidence="5">
    <location>
        <begin position="1179"/>
        <end position="1198"/>
    </location>
</feature>
<evidence type="ECO:0000256" key="6">
    <source>
        <dbReference type="SAM" id="Phobius"/>
    </source>
</evidence>
<feature type="transmembrane region" description="Helical" evidence="6">
    <location>
        <begin position="656"/>
        <end position="683"/>
    </location>
</feature>
<feature type="compositionally biased region" description="Low complexity" evidence="5">
    <location>
        <begin position="889"/>
        <end position="906"/>
    </location>
</feature>
<feature type="compositionally biased region" description="Low complexity" evidence="5">
    <location>
        <begin position="943"/>
        <end position="958"/>
    </location>
</feature>
<accession>A0A423U283</accession>
<feature type="transmembrane region" description="Helical" evidence="6">
    <location>
        <begin position="633"/>
        <end position="650"/>
    </location>
</feature>
<dbReference type="PANTHER" id="PTHR45902:SF3">
    <property type="entry name" value="G-PROTEIN COUPLED RECEPTORS FAMILY 2 PROFILE 2 DOMAIN-CONTAINING PROTEIN"/>
    <property type="match status" value="1"/>
</dbReference>
<feature type="domain" description="G-protein coupled receptors family 2 profile 2" evidence="7">
    <location>
        <begin position="597"/>
        <end position="873"/>
    </location>
</feature>
<dbReference type="PROSITE" id="PS50261">
    <property type="entry name" value="G_PROTEIN_RECEP_F2_4"/>
    <property type="match status" value="1"/>
</dbReference>
<feature type="transmembrane region" description="Helical" evidence="6">
    <location>
        <begin position="751"/>
        <end position="778"/>
    </location>
</feature>
<evidence type="ECO:0000313" key="8">
    <source>
        <dbReference type="EMBL" id="ROT82813.1"/>
    </source>
</evidence>
<gene>
    <name evidence="8" type="ORF">C7M84_024007</name>
</gene>
<dbReference type="Gene3D" id="1.20.1070.10">
    <property type="entry name" value="Rhodopsin 7-helix transmembrane proteins"/>
    <property type="match status" value="1"/>
</dbReference>
<dbReference type="Pfam" id="PF00002">
    <property type="entry name" value="7tm_2"/>
    <property type="match status" value="1"/>
</dbReference>
<proteinExistence type="predicted"/>
<feature type="transmembrane region" description="Helical" evidence="6">
    <location>
        <begin position="822"/>
        <end position="845"/>
    </location>
</feature>
<dbReference type="STRING" id="6689.A0A423U283"/>
<keyword evidence="9" id="KW-1185">Reference proteome</keyword>
<feature type="transmembrane region" description="Helical" evidence="6">
    <location>
        <begin position="704"/>
        <end position="725"/>
    </location>
</feature>
<keyword evidence="2 6" id="KW-0812">Transmembrane</keyword>
<dbReference type="EMBL" id="QCYY01000773">
    <property type="protein sequence ID" value="ROT82813.1"/>
    <property type="molecule type" value="Genomic_DNA"/>
</dbReference>
<dbReference type="InterPro" id="IPR053231">
    <property type="entry name" value="GPCR_LN-TM7"/>
</dbReference>
<dbReference type="InterPro" id="IPR000832">
    <property type="entry name" value="GPCR_2_secretin-like"/>
</dbReference>
<comment type="caution">
    <text evidence="8">The sequence shown here is derived from an EMBL/GenBank/DDBJ whole genome shotgun (WGS) entry which is preliminary data.</text>
</comment>
<sequence>MSFWEDMKRDLSEIPAEERLAIGEDLNGHDPASTESAARGRFPQRLASRSLSLVKPRAAQGIGGIYSRFFVIINSDDQRNTPRFGELQWAEVGRARRILSDFTGQSYTCISMMAHIRCSQGLYTLLGLLFLALEGRASFALGSPREQILVWGDLREEVELVTKYKASCSPKDFQCWHDGKERPVEDDRSLKSSRDIFRLCYCDDDCIRYGDCCLDKAEADWGDGREEGSGRFSCRKIHYLDSELGILMIDNCLPAYQGHPFERMCLQNVTREAYTFVLDVAVTSRATNITYANYYCALCNDDASDLHNWTINIICNTQEILKDFSKVEFMSKATYYPGRREWKRFTYKSEEDEQKGIYEETHTCSCQINEFKSAEDFAGRFGGRPCIYPKKEIIGDDQNSPKEQQVRRCHPDWPDRIDFEKCQRYSLMMTYGSTENSVTYKNPHCASCNFANVSQGDLQCLQPGKRRLVVYYHNIPPCFSVLMDFRGGRCDEATELWDPVLEMCHKIHCGHLFRLVGGRCERDLEAYGSLSNSTLLDSACPKRLLNLTEYAPRSDGSIFVNASKKIYAKGEFELTNDTQVLVCHDASHYADAFSTAHQYLTLVVLSVSLVALALHMAVFMLVPRHRNLPGKNLFSLSCCLFVAHVLFLAGTRETDVYGLCVFLSCSLHYFWLASFCWMNVMSVDVCRTFSSQLYRGDSDGGRTFLLYSLYAWTVPALVVSLALLLDWVDLLPDYRPEYATRLCWINNRHGLALFFLLPVGAIVQENVVLFIISAYGICRQMKAARYANVRSQSTKEGQKKTKTGFSSQLTQTRHAKKERVRLLLYVKLGVIQGLTWLTGFIAAFADIPACWYPFTVLNGLQGALIFILFDMKRKAKILSVFTHTTPAGSAGRADNSRNRSSASYSDSEGERLNAAGRVPLVIESMTWDSSRGSTLPSKAVHGARPAAEAMARPPSASALFSATPHRSQGSGGKTEVGHGGSEGVRNGDLRGGVVRGKFDDEVPDPQVARRRPKAAVEPVGVASSVAPNDLFQTPQEKRKAELHRVVDLLQQLKETQRNSMELPDLVRQLLLRSGALGGPTGARGTAKLSKCRSFTEGADAGRQEDRHNALAARLRLLEYSSECPTIHSLISSNAQMPARDTGLPLDASIPPAAHATAGSYSSGAAASAASQQEVAAVGEASPSCSPGTTRRRPASLNRACSASLRSFDRAQTGPRQEKQEPASHTPLRATQSFSQISHLALAAAIMQRAATDARKRGGRRDGQPPPSETAPHTRANPKNTSESLV</sequence>
<organism evidence="8 9">
    <name type="scientific">Penaeus vannamei</name>
    <name type="common">Whiteleg shrimp</name>
    <name type="synonym">Litopenaeus vannamei</name>
    <dbReference type="NCBI Taxonomy" id="6689"/>
    <lineage>
        <taxon>Eukaryota</taxon>
        <taxon>Metazoa</taxon>
        <taxon>Ecdysozoa</taxon>
        <taxon>Arthropoda</taxon>
        <taxon>Crustacea</taxon>
        <taxon>Multicrustacea</taxon>
        <taxon>Malacostraca</taxon>
        <taxon>Eumalacostraca</taxon>
        <taxon>Eucarida</taxon>
        <taxon>Decapoda</taxon>
        <taxon>Dendrobranchiata</taxon>
        <taxon>Penaeoidea</taxon>
        <taxon>Penaeidae</taxon>
        <taxon>Penaeus</taxon>
    </lineage>
</organism>
<dbReference type="OrthoDB" id="6134459at2759"/>
<evidence type="ECO:0000313" key="9">
    <source>
        <dbReference type="Proteomes" id="UP000283509"/>
    </source>
</evidence>
<evidence type="ECO:0000256" key="4">
    <source>
        <dbReference type="ARBA" id="ARBA00023136"/>
    </source>
</evidence>
<feature type="compositionally biased region" description="Gly residues" evidence="5">
    <location>
        <begin position="969"/>
        <end position="982"/>
    </location>
</feature>
<feature type="region of interest" description="Disordered" evidence="5">
    <location>
        <begin position="886"/>
        <end position="910"/>
    </location>
</feature>
<protein>
    <recommendedName>
        <fullName evidence="7">G-protein coupled receptors family 2 profile 2 domain-containing protein</fullName>
    </recommendedName>
</protein>
<feature type="compositionally biased region" description="Polar residues" evidence="5">
    <location>
        <begin position="1276"/>
        <end position="1285"/>
    </location>
</feature>
<feature type="region of interest" description="Disordered" evidence="5">
    <location>
        <begin position="1247"/>
        <end position="1285"/>
    </location>
</feature>
<dbReference type="PANTHER" id="PTHR45902">
    <property type="entry name" value="LATROPHILIN RECEPTOR-LIKE PROTEIN A"/>
    <property type="match status" value="1"/>
</dbReference>
<dbReference type="Proteomes" id="UP000283509">
    <property type="component" value="Unassembled WGS sequence"/>
</dbReference>
<evidence type="ECO:0000256" key="2">
    <source>
        <dbReference type="ARBA" id="ARBA00022692"/>
    </source>
</evidence>
<reference evidence="8 9" key="1">
    <citation type="submission" date="2018-04" db="EMBL/GenBank/DDBJ databases">
        <authorList>
            <person name="Zhang X."/>
            <person name="Yuan J."/>
            <person name="Li F."/>
            <person name="Xiang J."/>
        </authorList>
    </citation>
    <scope>NUCLEOTIDE SEQUENCE [LARGE SCALE GENOMIC DNA]</scope>
    <source>
        <tissue evidence="8">Muscle</tissue>
    </source>
</reference>
<evidence type="ECO:0000256" key="1">
    <source>
        <dbReference type="ARBA" id="ARBA00004141"/>
    </source>
</evidence>
<feature type="region of interest" description="Disordered" evidence="5">
    <location>
        <begin position="929"/>
        <end position="1019"/>
    </location>
</feature>
<dbReference type="InterPro" id="IPR017981">
    <property type="entry name" value="GPCR_2-like_7TM"/>
</dbReference>
<dbReference type="GO" id="GO:0004930">
    <property type="term" value="F:G protein-coupled receptor activity"/>
    <property type="evidence" value="ECO:0007669"/>
    <property type="project" value="InterPro"/>
</dbReference>
<feature type="region of interest" description="Disordered" evidence="5">
    <location>
        <begin position="1204"/>
        <end position="1227"/>
    </location>
</feature>
<reference evidence="8 9" key="2">
    <citation type="submission" date="2019-01" db="EMBL/GenBank/DDBJ databases">
        <title>The decoding of complex shrimp genome reveals the adaptation for benthos swimmer, frequently molting mechanism and breeding impact on genome.</title>
        <authorList>
            <person name="Sun Y."/>
            <person name="Gao Y."/>
            <person name="Yu Y."/>
        </authorList>
    </citation>
    <scope>NUCLEOTIDE SEQUENCE [LARGE SCALE GENOMIC DNA]</scope>
    <source>
        <tissue evidence="8">Muscle</tissue>
    </source>
</reference>
<comment type="subcellular location">
    <subcellularLocation>
        <location evidence="1">Membrane</location>
        <topology evidence="1">Multi-pass membrane protein</topology>
    </subcellularLocation>
</comment>
<dbReference type="CDD" id="cd15039">
    <property type="entry name" value="7tmB3_Methuselah-like"/>
    <property type="match status" value="1"/>
</dbReference>